<name>A0A8R1XU02_ONCVO</name>
<organism evidence="2 3">
    <name type="scientific">Onchocerca volvulus</name>
    <dbReference type="NCBI Taxonomy" id="6282"/>
    <lineage>
        <taxon>Eukaryota</taxon>
        <taxon>Metazoa</taxon>
        <taxon>Ecdysozoa</taxon>
        <taxon>Nematoda</taxon>
        <taxon>Chromadorea</taxon>
        <taxon>Rhabditida</taxon>
        <taxon>Spirurina</taxon>
        <taxon>Spiruromorpha</taxon>
        <taxon>Filarioidea</taxon>
        <taxon>Onchocercidae</taxon>
        <taxon>Onchocerca</taxon>
    </lineage>
</organism>
<dbReference type="Proteomes" id="UP000024404">
    <property type="component" value="Unassembled WGS sequence"/>
</dbReference>
<feature type="compositionally biased region" description="Acidic residues" evidence="1">
    <location>
        <begin position="276"/>
        <end position="286"/>
    </location>
</feature>
<feature type="compositionally biased region" description="Pro residues" evidence="1">
    <location>
        <begin position="324"/>
        <end position="337"/>
    </location>
</feature>
<feature type="compositionally biased region" description="Basic and acidic residues" evidence="1">
    <location>
        <begin position="160"/>
        <end position="177"/>
    </location>
</feature>
<accession>A0A8R1XU02</accession>
<dbReference type="OMA" id="NQTKQPH"/>
<feature type="compositionally biased region" description="Basic and acidic residues" evidence="1">
    <location>
        <begin position="55"/>
        <end position="80"/>
    </location>
</feature>
<feature type="compositionally biased region" description="Polar residues" evidence="1">
    <location>
        <begin position="95"/>
        <end position="104"/>
    </location>
</feature>
<feature type="region of interest" description="Disordered" evidence="1">
    <location>
        <begin position="1"/>
        <end position="338"/>
    </location>
</feature>
<reference evidence="2" key="2">
    <citation type="submission" date="2022-06" db="UniProtKB">
        <authorList>
            <consortium name="EnsemblMetazoa"/>
        </authorList>
    </citation>
    <scope>IDENTIFICATION</scope>
</reference>
<evidence type="ECO:0000313" key="3">
    <source>
        <dbReference type="Proteomes" id="UP000024404"/>
    </source>
</evidence>
<evidence type="ECO:0000256" key="1">
    <source>
        <dbReference type="SAM" id="MobiDB-lite"/>
    </source>
</evidence>
<dbReference type="EnsemblMetazoa" id="OVOC2579.1">
    <property type="protein sequence ID" value="OVOC2579.1"/>
    <property type="gene ID" value="WBGene00239388"/>
</dbReference>
<protein>
    <submittedName>
        <fullName evidence="2">Uncharacterized protein</fullName>
    </submittedName>
</protein>
<feature type="compositionally biased region" description="Basic residues" evidence="1">
    <location>
        <begin position="309"/>
        <end position="320"/>
    </location>
</feature>
<evidence type="ECO:0000313" key="2">
    <source>
        <dbReference type="EnsemblMetazoa" id="OVOC2579.1"/>
    </source>
</evidence>
<reference evidence="3" key="1">
    <citation type="submission" date="2013-10" db="EMBL/GenBank/DDBJ databases">
        <title>Genome sequencing of Onchocerca volvulus.</title>
        <authorList>
            <person name="Cotton J."/>
            <person name="Tsai J."/>
            <person name="Stanley E."/>
            <person name="Tracey A."/>
            <person name="Holroyd N."/>
            <person name="Lustigman S."/>
            <person name="Berriman M."/>
        </authorList>
    </citation>
    <scope>NUCLEOTIDE SEQUENCE</scope>
</reference>
<keyword evidence="3" id="KW-1185">Reference proteome</keyword>
<feature type="compositionally biased region" description="Polar residues" evidence="1">
    <location>
        <begin position="41"/>
        <end position="50"/>
    </location>
</feature>
<feature type="compositionally biased region" description="Basic and acidic residues" evidence="1">
    <location>
        <begin position="137"/>
        <end position="146"/>
    </location>
</feature>
<proteinExistence type="predicted"/>
<dbReference type="EMBL" id="CMVM020000075">
    <property type="status" value="NOT_ANNOTATED_CDS"/>
    <property type="molecule type" value="Genomic_DNA"/>
</dbReference>
<dbReference type="AlphaFoldDB" id="A0A8R1XU02"/>
<feature type="compositionally biased region" description="Acidic residues" evidence="1">
    <location>
        <begin position="1"/>
        <end position="29"/>
    </location>
</feature>
<feature type="compositionally biased region" description="Basic and acidic residues" evidence="1">
    <location>
        <begin position="297"/>
        <end position="308"/>
    </location>
</feature>
<sequence length="609" mass="68137">MSMAENDEEEIELSDVEFEDEEEEMECELVSEPAKKLEPRSTPNTVSDNIATVPDIEHDIKSKQPEKQKTKRPAELEELQKVSSPTVKKPKPEKGSTTSPISESNLKRPENNPKSPAIKKPVTSEKPSIVKKPMKIKPTEDGREPEADVTLPVPKAKTKPTTESKKPDAKPQKKPKEPDDEEIEPELVSAPTSKKPNLKLKDPEGTKPKAKTPLKVKPTEDSPEPEADVTLPVPKAKTKPTTESKKPKVKLTKNSPEPETDATFALPRKTPKDKEQDEPEEQDENSETNSIVPELPTDNKPEDNENVPRKRRPKQRKNKSKPQWIPPSRPPPEPYLMPPVEKKLADILKEEKIPPTKRYARKPQHLDVFIPFEIPWENLPALQTQEGMGAFGHTRGANIKVDQGSKDLVQGDLHSETVIPLFSQAVGDNRSGMLPFGSYRRNISDVIDHHRFDESKLKDSNGLIPKLMRGAIQPQNAETLFGQIRNQTPNVKYLDYMSPSCDPGSHSFISRQFAPTSTEKAGSTIMDRRRNVIANAQGTGNDIGVFDRASESIMPLLFNVQDIYLKNGTDFGAFRPLISESEGGYRMTLDDEIKCKLVVPYQTSPSLVT</sequence>